<evidence type="ECO:0000313" key="2">
    <source>
        <dbReference type="EMBL" id="KAF9468535.1"/>
    </source>
</evidence>
<dbReference type="Proteomes" id="UP000807353">
    <property type="component" value="Unassembled WGS sequence"/>
</dbReference>
<dbReference type="AlphaFoldDB" id="A0A9P6CNR3"/>
<dbReference type="EMBL" id="MU150232">
    <property type="protein sequence ID" value="KAF9468535.1"/>
    <property type="molecule type" value="Genomic_DNA"/>
</dbReference>
<keyword evidence="3" id="KW-1185">Reference proteome</keyword>
<sequence>MSSPSPFPQSHLTKSSQDVLSGEQPFTRPRHRKRTVSLTSNLSTQSQFILDFVKNEPTAVATIQTLPREAYGSFIPTAPARNSLQYVSKLTVLSSTRPPGLSFHSYRKRSEFVWIEDCDSPLSSGLPSPTIPSISRTASSSSIPSQNHNDLVSPVMLPRIHESIAGHTSDINPILAKLEKKSRLLNQKVYCATCNKPGSDYPKCGRCNDMWCSRECRMYGGKRHVCTWTGKSIR</sequence>
<gene>
    <name evidence="2" type="ORF">BDZ94DRAFT_1245605</name>
</gene>
<evidence type="ECO:0000256" key="1">
    <source>
        <dbReference type="SAM" id="MobiDB-lite"/>
    </source>
</evidence>
<feature type="compositionally biased region" description="Polar residues" evidence="1">
    <location>
        <begin position="1"/>
        <end position="19"/>
    </location>
</feature>
<comment type="caution">
    <text evidence="2">The sequence shown here is derived from an EMBL/GenBank/DDBJ whole genome shotgun (WGS) entry which is preliminary data.</text>
</comment>
<organism evidence="2 3">
    <name type="scientific">Collybia nuda</name>
    <dbReference type="NCBI Taxonomy" id="64659"/>
    <lineage>
        <taxon>Eukaryota</taxon>
        <taxon>Fungi</taxon>
        <taxon>Dikarya</taxon>
        <taxon>Basidiomycota</taxon>
        <taxon>Agaricomycotina</taxon>
        <taxon>Agaricomycetes</taxon>
        <taxon>Agaricomycetidae</taxon>
        <taxon>Agaricales</taxon>
        <taxon>Tricholomatineae</taxon>
        <taxon>Clitocybaceae</taxon>
        <taxon>Collybia</taxon>
    </lineage>
</organism>
<evidence type="ECO:0000313" key="3">
    <source>
        <dbReference type="Proteomes" id="UP000807353"/>
    </source>
</evidence>
<dbReference type="OrthoDB" id="2526979at2759"/>
<accession>A0A9P6CNR3</accession>
<name>A0A9P6CNR3_9AGAR</name>
<protein>
    <submittedName>
        <fullName evidence="2">Uncharacterized protein</fullName>
    </submittedName>
</protein>
<proteinExistence type="predicted"/>
<feature type="region of interest" description="Disordered" evidence="1">
    <location>
        <begin position="1"/>
        <end position="38"/>
    </location>
</feature>
<reference evidence="2" key="1">
    <citation type="submission" date="2020-11" db="EMBL/GenBank/DDBJ databases">
        <authorList>
            <consortium name="DOE Joint Genome Institute"/>
            <person name="Ahrendt S."/>
            <person name="Riley R."/>
            <person name="Andreopoulos W."/>
            <person name="Labutti K."/>
            <person name="Pangilinan J."/>
            <person name="Ruiz-Duenas F.J."/>
            <person name="Barrasa J.M."/>
            <person name="Sanchez-Garcia M."/>
            <person name="Camarero S."/>
            <person name="Miyauchi S."/>
            <person name="Serrano A."/>
            <person name="Linde D."/>
            <person name="Babiker R."/>
            <person name="Drula E."/>
            <person name="Ayuso-Fernandez I."/>
            <person name="Pacheco R."/>
            <person name="Padilla G."/>
            <person name="Ferreira P."/>
            <person name="Barriuso J."/>
            <person name="Kellner H."/>
            <person name="Castanera R."/>
            <person name="Alfaro M."/>
            <person name="Ramirez L."/>
            <person name="Pisabarro A.G."/>
            <person name="Kuo A."/>
            <person name="Tritt A."/>
            <person name="Lipzen A."/>
            <person name="He G."/>
            <person name="Yan M."/>
            <person name="Ng V."/>
            <person name="Cullen D."/>
            <person name="Martin F."/>
            <person name="Rosso M.-N."/>
            <person name="Henrissat B."/>
            <person name="Hibbett D."/>
            <person name="Martinez A.T."/>
            <person name="Grigoriev I.V."/>
        </authorList>
    </citation>
    <scope>NUCLEOTIDE SEQUENCE</scope>
    <source>
        <strain evidence="2">CBS 247.69</strain>
    </source>
</reference>